<protein>
    <recommendedName>
        <fullName evidence="3">HTH arsR-type domain-containing protein</fullName>
    </recommendedName>
</protein>
<sequence length="358" mass="38686">MSWSASLPRLFETFAQTRASQGVVIRQRGVFMDRFSELCLGPLETVPVSVVAQPGVTLMSLVADALGGRSQGVHPIWRRALRSAVPEGAEAVLRPLFAREYSMVPDCLTPTAPLWEIDLSVQLDRLAEIPPHLLLQELETDFGGTVPRQWQSVVDRPKAFIHAYAAILGAVWEAFGPIWARAGSLLARETERVGVAVVSNALPLVLAGLGPKIRFAGQTVYVPDPHPETFERGARRVVLVPIVSGNGASVFSFDRSDAVWFGYPVPGLNTLWTAQQATAERDPLRLVVGSLRAGILRELVRPCTMGSLASALNCTPATVTYHCGQLEAAGLLTRERRGQRVVARRTASGAALVTLLSG</sequence>
<accession>A0A101T228</accession>
<dbReference type="InterPro" id="IPR036388">
    <property type="entry name" value="WH-like_DNA-bd_sf"/>
</dbReference>
<dbReference type="Gene3D" id="1.10.10.10">
    <property type="entry name" value="Winged helix-like DNA-binding domain superfamily/Winged helix DNA-binding domain"/>
    <property type="match status" value="1"/>
</dbReference>
<dbReference type="AlphaFoldDB" id="A0A101T228"/>
<dbReference type="STRING" id="1943.AQJ64_16265"/>
<keyword evidence="2" id="KW-1185">Reference proteome</keyword>
<reference evidence="1 2" key="1">
    <citation type="submission" date="2015-10" db="EMBL/GenBank/DDBJ databases">
        <title>Draft genome sequence of Streptomyces griseoruber DSM 40281, type strain for the species Streptomyces griseoruber.</title>
        <authorList>
            <person name="Ruckert C."/>
            <person name="Winkler A."/>
            <person name="Kalinowski J."/>
            <person name="Kampfer P."/>
            <person name="Glaeser S."/>
        </authorList>
    </citation>
    <scope>NUCLEOTIDE SEQUENCE [LARGE SCALE GENOMIC DNA]</scope>
    <source>
        <strain evidence="1 2">DSM 40281</strain>
    </source>
</reference>
<gene>
    <name evidence="1" type="ORF">AQJ64_16265</name>
</gene>
<dbReference type="CDD" id="cd00090">
    <property type="entry name" value="HTH_ARSR"/>
    <property type="match status" value="1"/>
</dbReference>
<dbReference type="InterPro" id="IPR036390">
    <property type="entry name" value="WH_DNA-bd_sf"/>
</dbReference>
<dbReference type="Proteomes" id="UP000052982">
    <property type="component" value="Unassembled WGS sequence"/>
</dbReference>
<dbReference type="InterPro" id="IPR011991">
    <property type="entry name" value="ArsR-like_HTH"/>
</dbReference>
<evidence type="ECO:0000313" key="1">
    <source>
        <dbReference type="EMBL" id="KUN84306.1"/>
    </source>
</evidence>
<name>A0A101T228_9ACTN</name>
<evidence type="ECO:0008006" key="3">
    <source>
        <dbReference type="Google" id="ProtNLM"/>
    </source>
</evidence>
<proteinExistence type="predicted"/>
<organism evidence="1 2">
    <name type="scientific">Streptomyces griseoruber</name>
    <dbReference type="NCBI Taxonomy" id="1943"/>
    <lineage>
        <taxon>Bacteria</taxon>
        <taxon>Bacillati</taxon>
        <taxon>Actinomycetota</taxon>
        <taxon>Actinomycetes</taxon>
        <taxon>Kitasatosporales</taxon>
        <taxon>Streptomycetaceae</taxon>
        <taxon>Streptomyces</taxon>
    </lineage>
</organism>
<comment type="caution">
    <text evidence="1">The sequence shown here is derived from an EMBL/GenBank/DDBJ whole genome shotgun (WGS) entry which is preliminary data.</text>
</comment>
<evidence type="ECO:0000313" key="2">
    <source>
        <dbReference type="Proteomes" id="UP000052982"/>
    </source>
</evidence>
<dbReference type="EMBL" id="LMWW01000018">
    <property type="protein sequence ID" value="KUN84306.1"/>
    <property type="molecule type" value="Genomic_DNA"/>
</dbReference>
<dbReference type="SUPFAM" id="SSF46785">
    <property type="entry name" value="Winged helix' DNA-binding domain"/>
    <property type="match status" value="1"/>
</dbReference>
<dbReference type="Pfam" id="PF12840">
    <property type="entry name" value="HTH_20"/>
    <property type="match status" value="1"/>
</dbReference>